<keyword evidence="2" id="KW-1185">Reference proteome</keyword>
<proteinExistence type="predicted"/>
<reference evidence="1" key="1">
    <citation type="journal article" date="2014" name="Int. J. Syst. Evol. Microbiol.">
        <title>Complete genome sequence of Corynebacterium casei LMG S-19264T (=DSM 44701T), isolated from a smear-ripened cheese.</title>
        <authorList>
            <consortium name="US DOE Joint Genome Institute (JGI-PGF)"/>
            <person name="Walter F."/>
            <person name="Albersmeier A."/>
            <person name="Kalinowski J."/>
            <person name="Ruckert C."/>
        </authorList>
    </citation>
    <scope>NUCLEOTIDE SEQUENCE</scope>
    <source>
        <strain evidence="1">CGMCC 1.16134</strain>
    </source>
</reference>
<evidence type="ECO:0000313" key="1">
    <source>
        <dbReference type="EMBL" id="GGG04560.1"/>
    </source>
</evidence>
<comment type="caution">
    <text evidence="1">The sequence shown here is derived from an EMBL/GenBank/DDBJ whole genome shotgun (WGS) entry which is preliminary data.</text>
</comment>
<dbReference type="EMBL" id="BMKR01000037">
    <property type="protein sequence ID" value="GGG04560.1"/>
    <property type="molecule type" value="Genomic_DNA"/>
</dbReference>
<evidence type="ECO:0000313" key="2">
    <source>
        <dbReference type="Proteomes" id="UP000637643"/>
    </source>
</evidence>
<name>A0A917D2N8_9BACL</name>
<dbReference type="AlphaFoldDB" id="A0A917D2N8"/>
<reference evidence="1" key="2">
    <citation type="submission" date="2020-09" db="EMBL/GenBank/DDBJ databases">
        <authorList>
            <person name="Sun Q."/>
            <person name="Zhou Y."/>
        </authorList>
    </citation>
    <scope>NUCLEOTIDE SEQUENCE</scope>
    <source>
        <strain evidence="1">CGMCC 1.16134</strain>
    </source>
</reference>
<protein>
    <submittedName>
        <fullName evidence="1">Uncharacterized protein</fullName>
    </submittedName>
</protein>
<gene>
    <name evidence="1" type="ORF">GCM10010912_56640</name>
</gene>
<organism evidence="1 2">
    <name type="scientific">Paenibacillus albidus</name>
    <dbReference type="NCBI Taxonomy" id="2041023"/>
    <lineage>
        <taxon>Bacteria</taxon>
        <taxon>Bacillati</taxon>
        <taxon>Bacillota</taxon>
        <taxon>Bacilli</taxon>
        <taxon>Bacillales</taxon>
        <taxon>Paenibacillaceae</taxon>
        <taxon>Paenibacillus</taxon>
    </lineage>
</organism>
<accession>A0A917D2N8</accession>
<sequence>MKIAFKPPFSSIRERFFKFISLGLIHTVFPRTSLYALFNTGSLNPTKEVGFKDPV</sequence>
<dbReference type="Proteomes" id="UP000637643">
    <property type="component" value="Unassembled WGS sequence"/>
</dbReference>